<name>A0AAE0Y1I9_9GAST</name>
<evidence type="ECO:0000313" key="2">
    <source>
        <dbReference type="EMBL" id="KAK3728706.1"/>
    </source>
</evidence>
<organism evidence="2 3">
    <name type="scientific">Elysia crispata</name>
    <name type="common">lettuce slug</name>
    <dbReference type="NCBI Taxonomy" id="231223"/>
    <lineage>
        <taxon>Eukaryota</taxon>
        <taxon>Metazoa</taxon>
        <taxon>Spiralia</taxon>
        <taxon>Lophotrochozoa</taxon>
        <taxon>Mollusca</taxon>
        <taxon>Gastropoda</taxon>
        <taxon>Heterobranchia</taxon>
        <taxon>Euthyneura</taxon>
        <taxon>Panpulmonata</taxon>
        <taxon>Sacoglossa</taxon>
        <taxon>Placobranchoidea</taxon>
        <taxon>Plakobranchidae</taxon>
        <taxon>Elysia</taxon>
    </lineage>
</organism>
<dbReference type="AlphaFoldDB" id="A0AAE0Y1I9"/>
<dbReference type="Proteomes" id="UP001283361">
    <property type="component" value="Unassembled WGS sequence"/>
</dbReference>
<evidence type="ECO:0000313" key="3">
    <source>
        <dbReference type="Proteomes" id="UP001283361"/>
    </source>
</evidence>
<feature type="region of interest" description="Disordered" evidence="1">
    <location>
        <begin position="58"/>
        <end position="94"/>
    </location>
</feature>
<dbReference type="EMBL" id="JAWDGP010007174">
    <property type="protein sequence ID" value="KAK3728706.1"/>
    <property type="molecule type" value="Genomic_DNA"/>
</dbReference>
<evidence type="ECO:0000256" key="1">
    <source>
        <dbReference type="SAM" id="MobiDB-lite"/>
    </source>
</evidence>
<comment type="caution">
    <text evidence="2">The sequence shown here is derived from an EMBL/GenBank/DDBJ whole genome shotgun (WGS) entry which is preliminary data.</text>
</comment>
<reference evidence="2" key="1">
    <citation type="journal article" date="2023" name="G3 (Bethesda)">
        <title>A reference genome for the long-term kleptoplast-retaining sea slug Elysia crispata morphotype clarki.</title>
        <authorList>
            <person name="Eastman K.E."/>
            <person name="Pendleton A.L."/>
            <person name="Shaikh M.A."/>
            <person name="Suttiyut T."/>
            <person name="Ogas R."/>
            <person name="Tomko P."/>
            <person name="Gavelis G."/>
            <person name="Widhalm J.R."/>
            <person name="Wisecaver J.H."/>
        </authorList>
    </citation>
    <scope>NUCLEOTIDE SEQUENCE</scope>
    <source>
        <strain evidence="2">ECLA1</strain>
    </source>
</reference>
<accession>A0AAE0Y1I9</accession>
<protein>
    <submittedName>
        <fullName evidence="2">Uncharacterized protein</fullName>
    </submittedName>
</protein>
<sequence>MDRLNAFIAIRLEVSRGTASLPLIPFCSTILLSSPVGSLLNINSTTLERIGGGVLRRNDHEPGFSEETPQVTFEKRTERSTKRLSGTFVDDSGRSNTPLLADDLSSVLTSDLYPAPKCWPYFICKHLLTGRC</sequence>
<proteinExistence type="predicted"/>
<gene>
    <name evidence="2" type="ORF">RRG08_041890</name>
</gene>
<keyword evidence="3" id="KW-1185">Reference proteome</keyword>